<evidence type="ECO:0000313" key="12">
    <source>
        <dbReference type="EMBL" id="KAL1515419.1"/>
    </source>
</evidence>
<dbReference type="EC" id="2.4.1.34" evidence="3"/>
<feature type="transmembrane region" description="Helical" evidence="10">
    <location>
        <begin position="1795"/>
        <end position="1818"/>
    </location>
</feature>
<dbReference type="InterPro" id="IPR003440">
    <property type="entry name" value="Glyco_trans_48_dom"/>
</dbReference>
<evidence type="ECO:0000256" key="5">
    <source>
        <dbReference type="ARBA" id="ARBA00022679"/>
    </source>
</evidence>
<feature type="transmembrane region" description="Helical" evidence="10">
    <location>
        <begin position="483"/>
        <end position="505"/>
    </location>
</feature>
<evidence type="ECO:0000256" key="10">
    <source>
        <dbReference type="SAM" id="Phobius"/>
    </source>
</evidence>
<dbReference type="SMART" id="SM01205">
    <property type="entry name" value="FKS1_dom1"/>
    <property type="match status" value="1"/>
</dbReference>
<dbReference type="Gene3D" id="1.20.58.80">
    <property type="entry name" value="Phosphotransferase system, lactose/cellobiose-type IIA subunit"/>
    <property type="match status" value="1"/>
</dbReference>
<dbReference type="Proteomes" id="UP001515480">
    <property type="component" value="Unassembled WGS sequence"/>
</dbReference>
<feature type="transmembrane region" description="Helical" evidence="10">
    <location>
        <begin position="1768"/>
        <end position="1789"/>
    </location>
</feature>
<comment type="caution">
    <text evidence="12">The sequence shown here is derived from an EMBL/GenBank/DDBJ whole genome shotgun (WGS) entry which is preliminary data.</text>
</comment>
<reference evidence="12 13" key="1">
    <citation type="journal article" date="2024" name="Science">
        <title>Giant polyketide synthase enzymes in the biosynthesis of giant marine polyether toxins.</title>
        <authorList>
            <person name="Fallon T.R."/>
            <person name="Shende V.V."/>
            <person name="Wierzbicki I.H."/>
            <person name="Pendleton A.L."/>
            <person name="Watervoot N.F."/>
            <person name="Auber R.P."/>
            <person name="Gonzalez D.J."/>
            <person name="Wisecaver J.H."/>
            <person name="Moore B.S."/>
        </authorList>
    </citation>
    <scope>NUCLEOTIDE SEQUENCE [LARGE SCALE GENOMIC DNA]</scope>
    <source>
        <strain evidence="12 13">12B1</strain>
    </source>
</reference>
<sequence>MKRTKGGEGGSSDADMTARNMSYTNLAAMASAFETSSLHIVPAAGARGQNTGAASPDALHKQAMDLINKGLKLDLVSPMQSVELYAKGADLLSQSLEVAPAGSKSDAMQRTLDMVEERVRFISREKMGRSISDSQVSTAMPAVSADDRDSAFDAVSVLARESGQAFNLFNMCLPEGLPMGLRAAQRTFIPVLELLGRCFGFQESSISNQEEHLALLLANATSREPTGRGLEVFHNQLLSNYRNWARELGTTPQCAGDADVQRNKATDLALYMLIWGEAANLRHVPECLCFIFHQMRLELWATSGQGPPRPQGWFLSRVVAPLYTAMRKEMNRKGPRGKSLGHTQKCNYDDFNEFFWMPECLNYSYYTAEESDNLTGQQPSAAAVLEAFRGSPPDGFQGGAPQPDVASMLPAKRYVERRNWLHPIWSFWRIHAFLLLALHVMLAFAFCTTRTGLVFDGALLESLAGLAVSHSALNLARDLIGVFLMYGMFMANLHILLSVVVRLVFKTGFAVVIGLSYRELLHRYPISSQRGVTASVWSSSVLEHNPVFCYAAMIYAVPVVLSLICQLFPAASTWARSWTGCAKGFIDIFEPLNKLLVGKSIHVPCSKKIPFDFFWMSLWIIKFWFSYEFQVSPLVDPTIDIWAADLSSWAPHLNLGALPNVLVLAIRWAPLVLMYMLDTQLWFMLWSAIFGTVIGCHMHIGEVPDMETVRERFLDASQNFNKKLLSDAVPLISIKEPPQSPPNFDRKPGNASEALRTGIAMSELRESLLGGNGGDTLRNESFRYFASAWNAVLGDMRSSDLVSNQELQVLIFNSWEGHRFSRCSYLPVFCTAGKLMEAFNTARVLSEQGEYQSLNKRRALERQLHTEIGRDFEAREAVVEFCELACWAVQTLLGPRHDSAVSNIISSLQKYVLEGQLLDGLALGNLPKLSFSMIELAQDILSVSLTPGADGDRLELSSDANVGKITDKLRNVLDSLKAVFSTSSKELINELESIKYLSSGMFWNEQYAKARLLALRTERQSEAKLRGLIALCSTARVDVKPTHWEVQRRLCWFVGSLFMEVPRPPPVTQMHSWSVLTPFYAEDLLYSARELAAKNEDGISVLYFLKTVYHDEWRNFLERLGVKPSEEAQLWKDRQLALELRLWASFRGQTLARTVEGMMLNERALRLIASWEGMSGDDLENIVRQKFSYTVSCQAYGQHKRNRDPKAADTEWLLQRFPNLRVAYVDKSSSLATIHDNHGGSILKESLRHYSVLIKGARVGSEDVIQEVFRVQLPGDIMLGEGKPENQNHAIIFTRGEALQTIDMNQCGYLEEGFKMRNLLHEFTEKPGSTILGFREHIFTGALSSLASYMALQEGCFVTLTQRVLYNPLQVRLHYGHPDVFDKVFSMTRGGVSKASRGINLSEDIYAGFNHLLRGGQIPYIEYVQVGKGRDVGMQQIYKFEAKLASGNAEQCLSRDVYRIGQRLDFTRLLSFYFSGPGFYFNNACTVFAMFLFLYLQLFSHLLELDQGVREADLLNAQWSLQLGLLLTVPVVCFLAVEHGVVHAITQIITTHVTGAPLFFMFHMGTKAHFFNSTLQFGGAKYRPTGRGFVMHHESFAELYRFHAGSHLYAGFELLWGLLLVNYLGVSRGSVWRTTWSIWLVVISWLFAPFWFNPLAFDRAKLKNDLKQWLLWMERKDASTLASWESWWLDEHSYLSTRSWVKKGSILLPMFRYLLMFVGVLAALSHENLEDGVLKEVFVLGRVVGGLLSVLLVLYLGRCVLKRTLFAYRFLSALLLASLFIIVPIMLQTFSILEILLLAAACGYLLAALVRIPFALGYTPQVAMLCFKAYDYFQGGLLLSLCFILSAPGFVKNLQNRALLSQAFDRGVTYAEISRLLVSQE</sequence>
<keyword evidence="7 10" id="KW-1133">Transmembrane helix</keyword>
<feature type="transmembrane region" description="Helical" evidence="10">
    <location>
        <begin position="1706"/>
        <end position="1725"/>
    </location>
</feature>
<protein>
    <recommendedName>
        <fullName evidence="3">1,3-beta-glucan synthase</fullName>
        <ecNumber evidence="3">2.4.1.34</ecNumber>
    </recommendedName>
</protein>
<evidence type="ECO:0000259" key="11">
    <source>
        <dbReference type="SMART" id="SM01205"/>
    </source>
</evidence>
<feature type="transmembrane region" description="Helical" evidence="10">
    <location>
        <begin position="1638"/>
        <end position="1657"/>
    </location>
</feature>
<proteinExistence type="inferred from homology"/>
<keyword evidence="6 10" id="KW-0812">Transmembrane</keyword>
<dbReference type="GO" id="GO:0000148">
    <property type="term" value="C:1,3-beta-D-glucan synthase complex"/>
    <property type="evidence" value="ECO:0007669"/>
    <property type="project" value="InterPro"/>
</dbReference>
<evidence type="ECO:0000256" key="7">
    <source>
        <dbReference type="ARBA" id="ARBA00022989"/>
    </source>
</evidence>
<evidence type="ECO:0000256" key="4">
    <source>
        <dbReference type="ARBA" id="ARBA00022676"/>
    </source>
</evidence>
<evidence type="ECO:0000256" key="9">
    <source>
        <dbReference type="ARBA" id="ARBA00047777"/>
    </source>
</evidence>
<keyword evidence="4" id="KW-0328">Glycosyltransferase</keyword>
<evidence type="ECO:0000313" key="13">
    <source>
        <dbReference type="Proteomes" id="UP001515480"/>
    </source>
</evidence>
<feature type="transmembrane region" description="Helical" evidence="10">
    <location>
        <begin position="1479"/>
        <end position="1498"/>
    </location>
</feature>
<dbReference type="GO" id="GO:0003843">
    <property type="term" value="F:1,3-beta-D-glucan synthase activity"/>
    <property type="evidence" value="ECO:0007669"/>
    <property type="project" value="UniProtKB-EC"/>
</dbReference>
<feature type="transmembrane region" description="Helical" evidence="10">
    <location>
        <begin position="1543"/>
        <end position="1562"/>
    </location>
</feature>
<keyword evidence="8 10" id="KW-0472">Membrane</keyword>
<evidence type="ECO:0000256" key="3">
    <source>
        <dbReference type="ARBA" id="ARBA00012589"/>
    </source>
</evidence>
<dbReference type="PANTHER" id="PTHR12741:SF48">
    <property type="entry name" value="1,3-BETA-GLUCAN SYNTHASE COMPONENT FKS1-RELATED"/>
    <property type="match status" value="1"/>
</dbReference>
<keyword evidence="13" id="KW-1185">Reference proteome</keyword>
<dbReference type="EMBL" id="JBGBPQ010000011">
    <property type="protein sequence ID" value="KAL1515419.1"/>
    <property type="molecule type" value="Genomic_DNA"/>
</dbReference>
<evidence type="ECO:0000256" key="2">
    <source>
        <dbReference type="ARBA" id="ARBA00009040"/>
    </source>
</evidence>
<dbReference type="PANTHER" id="PTHR12741">
    <property type="entry name" value="LYST-INTERACTING PROTEIN LIP5 DOPAMINE RESPONSIVE PROTEIN DRG-1"/>
    <property type="match status" value="1"/>
</dbReference>
<feature type="transmembrane region" description="Helical" evidence="10">
    <location>
        <begin position="1830"/>
        <end position="1851"/>
    </location>
</feature>
<evidence type="ECO:0000256" key="6">
    <source>
        <dbReference type="ARBA" id="ARBA00022692"/>
    </source>
</evidence>
<comment type="similarity">
    <text evidence="2">Belongs to the glycosyltransferase 48 family.</text>
</comment>
<feature type="transmembrane region" description="Helical" evidence="10">
    <location>
        <begin position="681"/>
        <end position="700"/>
    </location>
</feature>
<organism evidence="12 13">
    <name type="scientific">Prymnesium parvum</name>
    <name type="common">Toxic golden alga</name>
    <dbReference type="NCBI Taxonomy" id="97485"/>
    <lineage>
        <taxon>Eukaryota</taxon>
        <taxon>Haptista</taxon>
        <taxon>Haptophyta</taxon>
        <taxon>Prymnesiophyceae</taxon>
        <taxon>Prymnesiales</taxon>
        <taxon>Prymnesiaceae</taxon>
        <taxon>Prymnesium</taxon>
    </lineage>
</organism>
<feature type="domain" description="1,3-beta-glucan synthase component FKS1-like" evidence="11">
    <location>
        <begin position="262"/>
        <end position="368"/>
    </location>
</feature>
<dbReference type="InterPro" id="IPR026899">
    <property type="entry name" value="FKS1-like_dom1"/>
</dbReference>
<evidence type="ECO:0000256" key="8">
    <source>
        <dbReference type="ARBA" id="ARBA00023136"/>
    </source>
</evidence>
<evidence type="ECO:0000256" key="1">
    <source>
        <dbReference type="ARBA" id="ARBA00004141"/>
    </source>
</evidence>
<feature type="transmembrane region" description="Helical" evidence="10">
    <location>
        <begin position="1737"/>
        <end position="1756"/>
    </location>
</feature>
<dbReference type="GO" id="GO:0005886">
    <property type="term" value="C:plasma membrane"/>
    <property type="evidence" value="ECO:0007669"/>
    <property type="project" value="TreeGrafter"/>
</dbReference>
<accession>A0AB34J7X6</accession>
<gene>
    <name evidence="12" type="ORF">AB1Y20_002045</name>
</gene>
<feature type="transmembrane region" description="Helical" evidence="10">
    <location>
        <begin position="427"/>
        <end position="446"/>
    </location>
</feature>
<feature type="transmembrane region" description="Helical" evidence="10">
    <location>
        <begin position="547"/>
        <end position="568"/>
    </location>
</feature>
<name>A0AB34J7X6_PRYPA</name>
<comment type="catalytic activity">
    <reaction evidence="9">
        <text>[(1-&gt;3)-beta-D-glucosyl](n) + UDP-alpha-D-glucose = [(1-&gt;3)-beta-D-glucosyl](n+1) + UDP + H(+)</text>
        <dbReference type="Rhea" id="RHEA:21476"/>
        <dbReference type="Rhea" id="RHEA-COMP:11146"/>
        <dbReference type="Rhea" id="RHEA-COMP:14303"/>
        <dbReference type="ChEBI" id="CHEBI:15378"/>
        <dbReference type="ChEBI" id="CHEBI:37671"/>
        <dbReference type="ChEBI" id="CHEBI:58223"/>
        <dbReference type="ChEBI" id="CHEBI:58885"/>
        <dbReference type="EC" id="2.4.1.34"/>
    </reaction>
</comment>
<feature type="transmembrane region" description="Helical" evidence="10">
    <location>
        <begin position="1519"/>
        <end position="1537"/>
    </location>
</feature>
<keyword evidence="5" id="KW-0808">Transferase</keyword>
<dbReference type="Pfam" id="PF02364">
    <property type="entry name" value="Glucan_synthase"/>
    <property type="match status" value="2"/>
</dbReference>
<comment type="subcellular location">
    <subcellularLocation>
        <location evidence="1">Membrane</location>
        <topology evidence="1">Multi-pass membrane protein</topology>
    </subcellularLocation>
</comment>
<dbReference type="Pfam" id="PF14288">
    <property type="entry name" value="FKS1_dom1"/>
    <property type="match status" value="1"/>
</dbReference>
<feature type="transmembrane region" description="Helical" evidence="10">
    <location>
        <begin position="1608"/>
        <end position="1626"/>
    </location>
</feature>
<dbReference type="GO" id="GO:0006075">
    <property type="term" value="P:(1-&gt;3)-beta-D-glucan biosynthetic process"/>
    <property type="evidence" value="ECO:0007669"/>
    <property type="project" value="InterPro"/>
</dbReference>